<accession>A0ABV8RZ92</accession>
<dbReference type="PANTHER" id="PTHR41248:SF1">
    <property type="entry name" value="NORD PROTEIN"/>
    <property type="match status" value="1"/>
</dbReference>
<evidence type="ECO:0000313" key="4">
    <source>
        <dbReference type="Proteomes" id="UP001595756"/>
    </source>
</evidence>
<dbReference type="Pfam" id="PF06213">
    <property type="entry name" value="CobT"/>
    <property type="match status" value="1"/>
</dbReference>
<dbReference type="InterPro" id="IPR051928">
    <property type="entry name" value="NorD/CobT"/>
</dbReference>
<reference evidence="4" key="1">
    <citation type="journal article" date="2019" name="Int. J. Syst. Evol. Microbiol.">
        <title>The Global Catalogue of Microorganisms (GCM) 10K type strain sequencing project: providing services to taxonomists for standard genome sequencing and annotation.</title>
        <authorList>
            <consortium name="The Broad Institute Genomics Platform"/>
            <consortium name="The Broad Institute Genome Sequencing Center for Infectious Disease"/>
            <person name="Wu L."/>
            <person name="Ma J."/>
        </authorList>
    </citation>
    <scope>NUCLEOTIDE SEQUENCE [LARGE SCALE GENOMIC DNA]</scope>
    <source>
        <strain evidence="4">CGMCC 1.19029</strain>
    </source>
</reference>
<dbReference type="EMBL" id="JBHSDY010000006">
    <property type="protein sequence ID" value="MFC4298527.1"/>
    <property type="molecule type" value="Genomic_DNA"/>
</dbReference>
<proteinExistence type="predicted"/>
<organism evidence="3 4">
    <name type="scientific">Castellaniella hirudinis</name>
    <dbReference type="NCBI Taxonomy" id="1144617"/>
    <lineage>
        <taxon>Bacteria</taxon>
        <taxon>Pseudomonadati</taxon>
        <taxon>Pseudomonadota</taxon>
        <taxon>Betaproteobacteria</taxon>
        <taxon>Burkholderiales</taxon>
        <taxon>Alcaligenaceae</taxon>
        <taxon>Castellaniella</taxon>
    </lineage>
</organism>
<comment type="caution">
    <text evidence="3">The sequence shown here is derived from an EMBL/GenBank/DDBJ whole genome shotgun (WGS) entry which is preliminary data.</text>
</comment>
<dbReference type="InterPro" id="IPR036465">
    <property type="entry name" value="vWFA_dom_sf"/>
</dbReference>
<dbReference type="PIRSF" id="PIRSF031715">
    <property type="entry name" value="Cob_chel_CobT"/>
    <property type="match status" value="1"/>
</dbReference>
<feature type="domain" description="Cobalamin biosynthesis protein CobT VWA" evidence="2">
    <location>
        <begin position="349"/>
        <end position="544"/>
    </location>
</feature>
<gene>
    <name evidence="3" type="ORF">ACFO0J_10790</name>
</gene>
<dbReference type="RefSeq" id="WP_376813087.1">
    <property type="nucleotide sequence ID" value="NZ_JBHSDY010000006.1"/>
</dbReference>
<evidence type="ECO:0000313" key="3">
    <source>
        <dbReference type="EMBL" id="MFC4298527.1"/>
    </source>
</evidence>
<dbReference type="InterPro" id="IPR025861">
    <property type="entry name" value="CobT_VWA_dom"/>
</dbReference>
<evidence type="ECO:0000256" key="1">
    <source>
        <dbReference type="SAM" id="MobiDB-lite"/>
    </source>
</evidence>
<protein>
    <submittedName>
        <fullName evidence="3">Cobalt chelatase</fullName>
    </submittedName>
</protein>
<dbReference type="InterPro" id="IPR006538">
    <property type="entry name" value="CobT"/>
</dbReference>
<feature type="region of interest" description="Disordered" evidence="1">
    <location>
        <begin position="35"/>
        <end position="58"/>
    </location>
</feature>
<evidence type="ECO:0000259" key="2">
    <source>
        <dbReference type="Pfam" id="PF11775"/>
    </source>
</evidence>
<name>A0ABV8RZ92_9BURK</name>
<keyword evidence="4" id="KW-1185">Reference proteome</keyword>
<dbReference type="Proteomes" id="UP001595756">
    <property type="component" value="Unassembled WGS sequence"/>
</dbReference>
<sequence length="575" mass="64742">MAAPETRDWARRHALEARTAATVRALSRQPRVHFEAGRPWNGDTPLPNGAPHLQTQPGLDDPPAYRALADALALRLLRSDARLHRDRSPAQDPVAALIFEWLEQWRVEALAPERWPGMRGNLRRRFEQWLFLFQGSGLIETRTGQHLFCLALMARSRLFDEPIPERLEDLIESARYRMGPVLAAPLARLRRLREDQAAYAPVAAELAAALARWFQDLIGKEKKRPPKRHLDFSVTLLPPAGDEGEAAGQGMGGAFVEEAAGSGYAVWTRRHDRIVEAAGLVRTALLQDYRRRLDEEIARLPWSLSRLVQALRRALFRPQPSGRLFSQDEGLIDGRRLAQLISSPDDHRVFFRERDEPVAQARITLLLDCSGSMRHHGPRLALLMDLLARVFSRAEVPFELLGFTTGAWNGGRPAREWQAARGRPAHPGRLNELQHLVFWSESMPRQQGRLSLTAVMKPELFREGIDGEAVQWACERLLARRDERRRILWVVSDGGPMDSATSLANPPGFLDAHLRQVVRHYTRERGVEILAIGVNQDLSGYYPHSIGLDLEGGVTMQALQALIGTLSRSGPPARR</sequence>
<dbReference type="Pfam" id="PF11775">
    <property type="entry name" value="CobT_C"/>
    <property type="match status" value="1"/>
</dbReference>
<dbReference type="PANTHER" id="PTHR41248">
    <property type="entry name" value="NORD PROTEIN"/>
    <property type="match status" value="1"/>
</dbReference>
<dbReference type="SUPFAM" id="SSF53300">
    <property type="entry name" value="vWA-like"/>
    <property type="match status" value="1"/>
</dbReference>